<evidence type="ECO:0000313" key="10">
    <source>
        <dbReference type="EMBL" id="RGS83014.1"/>
    </source>
</evidence>
<comment type="catalytic activity">
    <reaction evidence="1">
        <text>ATP + protein L-histidine = ADP + protein N-phospho-L-histidine.</text>
        <dbReference type="EC" id="2.7.13.3"/>
    </reaction>
</comment>
<dbReference type="PRINTS" id="PR00344">
    <property type="entry name" value="BCTRLSENSOR"/>
</dbReference>
<dbReference type="SMART" id="SM00387">
    <property type="entry name" value="HATPase_c"/>
    <property type="match status" value="1"/>
</dbReference>
<dbReference type="InterPro" id="IPR036890">
    <property type="entry name" value="HATPase_C_sf"/>
</dbReference>
<keyword evidence="6" id="KW-0902">Two-component regulatory system</keyword>
<gene>
    <name evidence="10" type="ORF">DWX70_13895</name>
</gene>
<dbReference type="PANTHER" id="PTHR43711:SF31">
    <property type="entry name" value="HISTIDINE KINASE"/>
    <property type="match status" value="1"/>
</dbReference>
<dbReference type="InterPro" id="IPR036097">
    <property type="entry name" value="HisK_dim/P_sf"/>
</dbReference>
<dbReference type="InterPro" id="IPR004358">
    <property type="entry name" value="Sig_transdc_His_kin-like_C"/>
</dbReference>
<keyword evidence="5 10" id="KW-0418">Kinase</keyword>
<dbReference type="InterPro" id="IPR000700">
    <property type="entry name" value="PAS-assoc_C"/>
</dbReference>
<dbReference type="InterPro" id="IPR003661">
    <property type="entry name" value="HisK_dim/P_dom"/>
</dbReference>
<evidence type="ECO:0000256" key="2">
    <source>
        <dbReference type="ARBA" id="ARBA00012438"/>
    </source>
</evidence>
<dbReference type="Pfam" id="PF00512">
    <property type="entry name" value="HisKA"/>
    <property type="match status" value="1"/>
</dbReference>
<keyword evidence="7" id="KW-0472">Membrane</keyword>
<dbReference type="RefSeq" id="WP_118418847.1">
    <property type="nucleotide sequence ID" value="NZ_JAQDLI010000010.1"/>
</dbReference>
<dbReference type="SUPFAM" id="SSF55874">
    <property type="entry name" value="ATPase domain of HSP90 chaperone/DNA topoisomerase II/histidine kinase"/>
    <property type="match status" value="1"/>
</dbReference>
<feature type="domain" description="PAC" evidence="9">
    <location>
        <begin position="209"/>
        <end position="261"/>
    </location>
</feature>
<dbReference type="InterPro" id="IPR035965">
    <property type="entry name" value="PAS-like_dom_sf"/>
</dbReference>
<keyword evidence="3" id="KW-0597">Phosphoprotein</keyword>
<evidence type="ECO:0000259" key="8">
    <source>
        <dbReference type="PROSITE" id="PS50109"/>
    </source>
</evidence>
<dbReference type="InterPro" id="IPR013655">
    <property type="entry name" value="PAS_fold_3"/>
</dbReference>
<dbReference type="InterPro" id="IPR003594">
    <property type="entry name" value="HATPase_dom"/>
</dbReference>
<dbReference type="InterPro" id="IPR000014">
    <property type="entry name" value="PAS"/>
</dbReference>
<dbReference type="SUPFAM" id="SSF47384">
    <property type="entry name" value="Homodimeric domain of signal transducing histidine kinase"/>
    <property type="match status" value="1"/>
</dbReference>
<dbReference type="InterPro" id="IPR005467">
    <property type="entry name" value="His_kinase_dom"/>
</dbReference>
<dbReference type="InterPro" id="IPR050736">
    <property type="entry name" value="Sensor_HK_Regulatory"/>
</dbReference>
<dbReference type="Gene3D" id="1.10.287.130">
    <property type="match status" value="1"/>
</dbReference>
<evidence type="ECO:0000256" key="5">
    <source>
        <dbReference type="ARBA" id="ARBA00022777"/>
    </source>
</evidence>
<evidence type="ECO:0000256" key="3">
    <source>
        <dbReference type="ARBA" id="ARBA00022553"/>
    </source>
</evidence>
<dbReference type="PROSITE" id="PS50113">
    <property type="entry name" value="PAC"/>
    <property type="match status" value="1"/>
</dbReference>
<dbReference type="PANTHER" id="PTHR43711">
    <property type="entry name" value="TWO-COMPONENT HISTIDINE KINASE"/>
    <property type="match status" value="1"/>
</dbReference>
<dbReference type="EMBL" id="QRVZ01000010">
    <property type="protein sequence ID" value="RGS83014.1"/>
    <property type="molecule type" value="Genomic_DNA"/>
</dbReference>
<evidence type="ECO:0000259" key="9">
    <source>
        <dbReference type="PROSITE" id="PS50113"/>
    </source>
</evidence>
<dbReference type="SUPFAM" id="SSF55785">
    <property type="entry name" value="PYP-like sensor domain (PAS domain)"/>
    <property type="match status" value="1"/>
</dbReference>
<evidence type="ECO:0000313" key="11">
    <source>
        <dbReference type="Proteomes" id="UP000266492"/>
    </source>
</evidence>
<evidence type="ECO:0000256" key="6">
    <source>
        <dbReference type="ARBA" id="ARBA00023012"/>
    </source>
</evidence>
<dbReference type="EC" id="2.7.13.3" evidence="2"/>
<evidence type="ECO:0000256" key="7">
    <source>
        <dbReference type="ARBA" id="ARBA00023136"/>
    </source>
</evidence>
<keyword evidence="4" id="KW-0808">Transferase</keyword>
<comment type="caution">
    <text evidence="10">The sequence shown here is derived from an EMBL/GenBank/DDBJ whole genome shotgun (WGS) entry which is preliminary data.</text>
</comment>
<accession>A0A395VVB5</accession>
<dbReference type="Gene3D" id="3.30.565.10">
    <property type="entry name" value="Histidine kinase-like ATPase, C-terminal domain"/>
    <property type="match status" value="1"/>
</dbReference>
<dbReference type="Gene3D" id="3.30.450.20">
    <property type="entry name" value="PAS domain"/>
    <property type="match status" value="1"/>
</dbReference>
<evidence type="ECO:0000256" key="4">
    <source>
        <dbReference type="ARBA" id="ARBA00022679"/>
    </source>
</evidence>
<dbReference type="CDD" id="cd00082">
    <property type="entry name" value="HisKA"/>
    <property type="match status" value="1"/>
</dbReference>
<dbReference type="GO" id="GO:0000155">
    <property type="term" value="F:phosphorelay sensor kinase activity"/>
    <property type="evidence" value="ECO:0007669"/>
    <property type="project" value="InterPro"/>
</dbReference>
<dbReference type="FunFam" id="3.30.565.10:FF:000006">
    <property type="entry name" value="Sensor histidine kinase WalK"/>
    <property type="match status" value="1"/>
</dbReference>
<sequence length="500" mass="57675">MEANGQTLYNDDLLNILPDGVIILDINREVIQLNQQALTELHVHSSVNAMMPLPTNKIFKLLNKKEDILSTILEEIRQGKKVYSLPEHTFMQEQVDYTQFPIRGEFATMENEEGEKNILFFFRNITVELTQEYILNTALQRTRIYPWYYDISRSEFTLDDRYFEHLGIPAGENNTLTMEEYVNMIHPDDRQTMADAFVVQLSGNTTFDKTVPFRLRRGDGTWEWFEGQSTYIANISGHPYRLVGICLSIQEYKDIENTLIEARKKAEESDRLKMAFLANMSHEIRTPLNAIVGFSDVIGSTYDELSEEERADFVRLISINSEHLVRLIDDILDLSKIESNTIKFTYSNYSLKSIMKDIEKEQVMKNVPEIEIKAILPDDDIYITTDATRLKQVICNFINNARKFTEEGYIHFGFMVNPENDDSVCLFVEDTGEGIPQECQKEIFDRFYKVNTFKQGTGLGLSICKTIVEHLQGSIYVVSEVGRGSRFTVTLPLEKQPVEA</sequence>
<dbReference type="CDD" id="cd00130">
    <property type="entry name" value="PAS"/>
    <property type="match status" value="1"/>
</dbReference>
<dbReference type="Pfam" id="PF02518">
    <property type="entry name" value="HATPase_c"/>
    <property type="match status" value="1"/>
</dbReference>
<dbReference type="PROSITE" id="PS50109">
    <property type="entry name" value="HIS_KIN"/>
    <property type="match status" value="1"/>
</dbReference>
<dbReference type="Proteomes" id="UP000266492">
    <property type="component" value="Unassembled WGS sequence"/>
</dbReference>
<dbReference type="Pfam" id="PF08447">
    <property type="entry name" value="PAS_3"/>
    <property type="match status" value="1"/>
</dbReference>
<dbReference type="SMART" id="SM00388">
    <property type="entry name" value="HisKA"/>
    <property type="match status" value="1"/>
</dbReference>
<reference evidence="10 11" key="1">
    <citation type="submission" date="2018-08" db="EMBL/GenBank/DDBJ databases">
        <title>A genome reference for cultivated species of the human gut microbiota.</title>
        <authorList>
            <person name="Zou Y."/>
            <person name="Xue W."/>
            <person name="Luo G."/>
        </authorList>
    </citation>
    <scope>NUCLEOTIDE SEQUENCE [LARGE SCALE GENOMIC DNA]</scope>
    <source>
        <strain evidence="10 11">AF20-9LB</strain>
    </source>
</reference>
<dbReference type="FunFam" id="1.10.287.130:FF:000001">
    <property type="entry name" value="Two-component sensor histidine kinase"/>
    <property type="match status" value="1"/>
</dbReference>
<dbReference type="AlphaFoldDB" id="A0A395VVB5"/>
<feature type="domain" description="Histidine kinase" evidence="8">
    <location>
        <begin position="279"/>
        <end position="495"/>
    </location>
</feature>
<organism evidence="10 11">
    <name type="scientific">Bacteroides ovatus</name>
    <dbReference type="NCBI Taxonomy" id="28116"/>
    <lineage>
        <taxon>Bacteria</taxon>
        <taxon>Pseudomonadati</taxon>
        <taxon>Bacteroidota</taxon>
        <taxon>Bacteroidia</taxon>
        <taxon>Bacteroidales</taxon>
        <taxon>Bacteroidaceae</taxon>
        <taxon>Bacteroides</taxon>
    </lineage>
</organism>
<proteinExistence type="predicted"/>
<name>A0A395VVB5_BACOV</name>
<protein>
    <recommendedName>
        <fullName evidence="2">histidine kinase</fullName>
        <ecNumber evidence="2">2.7.13.3</ecNumber>
    </recommendedName>
</protein>
<evidence type="ECO:0000256" key="1">
    <source>
        <dbReference type="ARBA" id="ARBA00000085"/>
    </source>
</evidence>